<dbReference type="Proteomes" id="UP000216913">
    <property type="component" value="Unassembled WGS sequence"/>
</dbReference>
<sequence length="80" mass="8705">MTSAETPITLAALEQAINYWRNRLPSQGEEARLCAEAAALAVPYAAMIMAHAREFARAELSEAARTAFQSWESAHQGAAR</sequence>
<evidence type="ECO:0008006" key="3">
    <source>
        <dbReference type="Google" id="ProtNLM"/>
    </source>
</evidence>
<organism evidence="1 2">
    <name type="scientific">Bordetella genomosp. 5</name>
    <dbReference type="NCBI Taxonomy" id="1395608"/>
    <lineage>
        <taxon>Bacteria</taxon>
        <taxon>Pseudomonadati</taxon>
        <taxon>Pseudomonadota</taxon>
        <taxon>Betaproteobacteria</taxon>
        <taxon>Burkholderiales</taxon>
        <taxon>Alcaligenaceae</taxon>
        <taxon>Bordetella</taxon>
    </lineage>
</organism>
<dbReference type="InterPro" id="IPR022191">
    <property type="entry name" value="DUF3717"/>
</dbReference>
<dbReference type="AlphaFoldDB" id="A0A261U129"/>
<evidence type="ECO:0000313" key="2">
    <source>
        <dbReference type="Proteomes" id="UP000216913"/>
    </source>
</evidence>
<dbReference type="Pfam" id="PF12512">
    <property type="entry name" value="DUF3717"/>
    <property type="match status" value="1"/>
</dbReference>
<dbReference type="RefSeq" id="WP_094798252.1">
    <property type="nucleotide sequence ID" value="NZ_NEVN01000001.1"/>
</dbReference>
<keyword evidence="2" id="KW-1185">Reference proteome</keyword>
<reference evidence="1 2" key="1">
    <citation type="submission" date="2017-05" db="EMBL/GenBank/DDBJ databases">
        <title>Complete and WGS of Bordetella genogroups.</title>
        <authorList>
            <person name="Spilker T."/>
            <person name="LiPuma J."/>
        </authorList>
    </citation>
    <scope>NUCLEOTIDE SEQUENCE [LARGE SCALE GENOMIC DNA]</scope>
    <source>
        <strain evidence="1 2">AU10456</strain>
    </source>
</reference>
<name>A0A261U129_9BORD</name>
<dbReference type="EMBL" id="NEVP01000001">
    <property type="protein sequence ID" value="OZI55197.1"/>
    <property type="molecule type" value="Genomic_DNA"/>
</dbReference>
<gene>
    <name evidence="1" type="ORF">CAL25_01925</name>
</gene>
<protein>
    <recommendedName>
        <fullName evidence="3">DUF3717 domain-containing protein</fullName>
    </recommendedName>
</protein>
<accession>A0A261U129</accession>
<proteinExistence type="predicted"/>
<dbReference type="OrthoDB" id="8778662at2"/>
<evidence type="ECO:0000313" key="1">
    <source>
        <dbReference type="EMBL" id="OZI55197.1"/>
    </source>
</evidence>
<comment type="caution">
    <text evidence="1">The sequence shown here is derived from an EMBL/GenBank/DDBJ whole genome shotgun (WGS) entry which is preliminary data.</text>
</comment>